<reference evidence="2" key="1">
    <citation type="journal article" date="2021" name="Nat. Commun.">
        <title>Genetic determinants of endophytism in the Arabidopsis root mycobiome.</title>
        <authorList>
            <person name="Mesny F."/>
            <person name="Miyauchi S."/>
            <person name="Thiergart T."/>
            <person name="Pickel B."/>
            <person name="Atanasova L."/>
            <person name="Karlsson M."/>
            <person name="Huettel B."/>
            <person name="Barry K.W."/>
            <person name="Haridas S."/>
            <person name="Chen C."/>
            <person name="Bauer D."/>
            <person name="Andreopoulos W."/>
            <person name="Pangilinan J."/>
            <person name="LaButti K."/>
            <person name="Riley R."/>
            <person name="Lipzen A."/>
            <person name="Clum A."/>
            <person name="Drula E."/>
            <person name="Henrissat B."/>
            <person name="Kohler A."/>
            <person name="Grigoriev I.V."/>
            <person name="Martin F.M."/>
            <person name="Hacquard S."/>
        </authorList>
    </citation>
    <scope>NUCLEOTIDE SEQUENCE</scope>
    <source>
        <strain evidence="2">MPI-CAGE-AT-0016</strain>
    </source>
</reference>
<keyword evidence="3" id="KW-1185">Reference proteome</keyword>
<feature type="compositionally biased region" description="Low complexity" evidence="1">
    <location>
        <begin position="32"/>
        <end position="46"/>
    </location>
</feature>
<gene>
    <name evidence="2" type="ORF">B0T11DRAFT_336133</name>
</gene>
<proteinExistence type="predicted"/>
<protein>
    <submittedName>
        <fullName evidence="2">Uncharacterized protein</fullName>
    </submittedName>
</protein>
<feature type="non-terminal residue" evidence="2">
    <location>
        <position position="178"/>
    </location>
</feature>
<sequence>MSKRRMGVIFIYQRCSPKGPINRTSEPKRQQPTPSHAAPTPSSSAPLNDPRTNPPPKLGSQPRHVHMSRASMAATAALSPSTQLSGAGPRLSRRLPLWHRCLRGAQRAQAPRRPRPRRRRHDNNPLCAPDILEAQAPWHPAPHYPAAPTKAEKEAADVGDENEAPCRPVDALTQIFHC</sequence>
<feature type="compositionally biased region" description="Basic residues" evidence="1">
    <location>
        <begin position="110"/>
        <end position="121"/>
    </location>
</feature>
<feature type="compositionally biased region" description="Basic residues" evidence="1">
    <location>
        <begin position="91"/>
        <end position="102"/>
    </location>
</feature>
<dbReference type="AlphaFoldDB" id="A0A8K0TUK3"/>
<dbReference type="EMBL" id="JAGPXD010000001">
    <property type="protein sequence ID" value="KAH7377099.1"/>
    <property type="molecule type" value="Genomic_DNA"/>
</dbReference>
<evidence type="ECO:0000313" key="3">
    <source>
        <dbReference type="Proteomes" id="UP000813385"/>
    </source>
</evidence>
<evidence type="ECO:0000313" key="2">
    <source>
        <dbReference type="EMBL" id="KAH7377099.1"/>
    </source>
</evidence>
<feature type="region of interest" description="Disordered" evidence="1">
    <location>
        <begin position="1"/>
        <end position="124"/>
    </location>
</feature>
<evidence type="ECO:0000256" key="1">
    <source>
        <dbReference type="SAM" id="MobiDB-lite"/>
    </source>
</evidence>
<accession>A0A8K0TUK3</accession>
<comment type="caution">
    <text evidence="2">The sequence shown here is derived from an EMBL/GenBank/DDBJ whole genome shotgun (WGS) entry which is preliminary data.</text>
</comment>
<name>A0A8K0TUK3_9PEZI</name>
<organism evidence="2 3">
    <name type="scientific">Plectosphaerella cucumerina</name>
    <dbReference type="NCBI Taxonomy" id="40658"/>
    <lineage>
        <taxon>Eukaryota</taxon>
        <taxon>Fungi</taxon>
        <taxon>Dikarya</taxon>
        <taxon>Ascomycota</taxon>
        <taxon>Pezizomycotina</taxon>
        <taxon>Sordariomycetes</taxon>
        <taxon>Hypocreomycetidae</taxon>
        <taxon>Glomerellales</taxon>
        <taxon>Plectosphaerellaceae</taxon>
        <taxon>Plectosphaerella</taxon>
    </lineage>
</organism>
<dbReference type="Proteomes" id="UP000813385">
    <property type="component" value="Unassembled WGS sequence"/>
</dbReference>
<feature type="region of interest" description="Disordered" evidence="1">
    <location>
        <begin position="143"/>
        <end position="165"/>
    </location>
</feature>